<dbReference type="Proteomes" id="UP001153954">
    <property type="component" value="Unassembled WGS sequence"/>
</dbReference>
<gene>
    <name evidence="1" type="ORF">EEDITHA_LOCUS5075</name>
</gene>
<proteinExistence type="predicted"/>
<comment type="caution">
    <text evidence="1">The sequence shown here is derived from an EMBL/GenBank/DDBJ whole genome shotgun (WGS) entry which is preliminary data.</text>
</comment>
<keyword evidence="2" id="KW-1185">Reference proteome</keyword>
<organism evidence="1 2">
    <name type="scientific">Euphydryas editha</name>
    <name type="common">Edith's checkerspot</name>
    <dbReference type="NCBI Taxonomy" id="104508"/>
    <lineage>
        <taxon>Eukaryota</taxon>
        <taxon>Metazoa</taxon>
        <taxon>Ecdysozoa</taxon>
        <taxon>Arthropoda</taxon>
        <taxon>Hexapoda</taxon>
        <taxon>Insecta</taxon>
        <taxon>Pterygota</taxon>
        <taxon>Neoptera</taxon>
        <taxon>Endopterygota</taxon>
        <taxon>Lepidoptera</taxon>
        <taxon>Glossata</taxon>
        <taxon>Ditrysia</taxon>
        <taxon>Papilionoidea</taxon>
        <taxon>Nymphalidae</taxon>
        <taxon>Nymphalinae</taxon>
        <taxon>Euphydryas</taxon>
    </lineage>
</organism>
<dbReference type="AlphaFoldDB" id="A0AAU9TQG6"/>
<name>A0AAU9TQG6_EUPED</name>
<evidence type="ECO:0000313" key="2">
    <source>
        <dbReference type="Proteomes" id="UP001153954"/>
    </source>
</evidence>
<sequence>MKFRRQTFMTWMNLASALSTSQRKYLHKRRKKPVNAVTSAERGQHVSIAVCANGAGNFIPPAMIIPRKNYKS</sequence>
<dbReference type="EMBL" id="CAKOGL010000007">
    <property type="protein sequence ID" value="CAH2088973.1"/>
    <property type="molecule type" value="Genomic_DNA"/>
</dbReference>
<protein>
    <submittedName>
        <fullName evidence="1">Uncharacterized protein</fullName>
    </submittedName>
</protein>
<accession>A0AAU9TQG6</accession>
<reference evidence="1" key="1">
    <citation type="submission" date="2022-03" db="EMBL/GenBank/DDBJ databases">
        <authorList>
            <person name="Tunstrom K."/>
        </authorList>
    </citation>
    <scope>NUCLEOTIDE SEQUENCE</scope>
</reference>
<evidence type="ECO:0000313" key="1">
    <source>
        <dbReference type="EMBL" id="CAH2088973.1"/>
    </source>
</evidence>